<keyword evidence="2" id="KW-1185">Reference proteome</keyword>
<protein>
    <submittedName>
        <fullName evidence="1">Uncharacterized protein</fullName>
    </submittedName>
</protein>
<dbReference type="Proteomes" id="UP001501638">
    <property type="component" value="Unassembled WGS sequence"/>
</dbReference>
<evidence type="ECO:0000313" key="1">
    <source>
        <dbReference type="EMBL" id="GAA2446994.1"/>
    </source>
</evidence>
<evidence type="ECO:0000313" key="2">
    <source>
        <dbReference type="Proteomes" id="UP001501638"/>
    </source>
</evidence>
<gene>
    <name evidence="1" type="ORF">GCM10010405_33020</name>
</gene>
<organism evidence="1 2">
    <name type="scientific">Streptomyces macrosporus</name>
    <dbReference type="NCBI Taxonomy" id="44032"/>
    <lineage>
        <taxon>Bacteria</taxon>
        <taxon>Bacillati</taxon>
        <taxon>Actinomycetota</taxon>
        <taxon>Actinomycetes</taxon>
        <taxon>Kitasatosporales</taxon>
        <taxon>Streptomycetaceae</taxon>
        <taxon>Streptomyces</taxon>
    </lineage>
</organism>
<dbReference type="EMBL" id="BAAASZ010000023">
    <property type="protein sequence ID" value="GAA2446994.1"/>
    <property type="molecule type" value="Genomic_DNA"/>
</dbReference>
<accession>A0ABN3K1R3</accession>
<sequence>MGTVQETGRARLHPTGEEPVVTSCGRRIMVKCLRLAAPHSPISRVTLDLGPDRDGAPGTWAALTSHEARELARRLLAQAALAERDASRGGRSA</sequence>
<dbReference type="RefSeq" id="WP_344323522.1">
    <property type="nucleotide sequence ID" value="NZ_BAAASZ010000023.1"/>
</dbReference>
<name>A0ABN3K1R3_9ACTN</name>
<proteinExistence type="predicted"/>
<reference evidence="1 2" key="1">
    <citation type="journal article" date="2019" name="Int. J. Syst. Evol. Microbiol.">
        <title>The Global Catalogue of Microorganisms (GCM) 10K type strain sequencing project: providing services to taxonomists for standard genome sequencing and annotation.</title>
        <authorList>
            <consortium name="The Broad Institute Genomics Platform"/>
            <consortium name="The Broad Institute Genome Sequencing Center for Infectious Disease"/>
            <person name="Wu L."/>
            <person name="Ma J."/>
        </authorList>
    </citation>
    <scope>NUCLEOTIDE SEQUENCE [LARGE SCALE GENOMIC DNA]</scope>
    <source>
        <strain evidence="1 2">JCM 6305</strain>
    </source>
</reference>
<comment type="caution">
    <text evidence="1">The sequence shown here is derived from an EMBL/GenBank/DDBJ whole genome shotgun (WGS) entry which is preliminary data.</text>
</comment>